<dbReference type="AlphaFoldDB" id="X1VHS0"/>
<sequence>LIALQRARLALGKWPPEKLKITKIPLDLDILDVTLNPCHTIAASFQADVDRYSGASNIDSSGQIVSRHIRHSDNSRVVQALLDELNTMGYCAYTHSFNFAGLTLKNVIADLPGTGYFRLTPNIIELIRDIFLKYPLPYPPEPWVKPIIQMVGKDWFKEQRLDELTPLQLRTTLEAIFELKLWFPWWLKLCLLPGLGAKLVIVGCHLDSTAARDAGYNPLSDPAPGADDDASGIAAALAIARYLSSFRGKLTHTVRFCFFNA</sequence>
<feature type="non-terminal residue" evidence="2">
    <location>
        <position position="261"/>
    </location>
</feature>
<feature type="non-terminal residue" evidence="2">
    <location>
        <position position="1"/>
    </location>
</feature>
<dbReference type="GO" id="GO:0008235">
    <property type="term" value="F:metalloexopeptidase activity"/>
    <property type="evidence" value="ECO:0007669"/>
    <property type="project" value="InterPro"/>
</dbReference>
<comment type="caution">
    <text evidence="2">The sequence shown here is derived from an EMBL/GenBank/DDBJ whole genome shotgun (WGS) entry which is preliminary data.</text>
</comment>
<dbReference type="EMBL" id="BARW01025288">
    <property type="protein sequence ID" value="GAJ06960.1"/>
    <property type="molecule type" value="Genomic_DNA"/>
</dbReference>
<dbReference type="PANTHER" id="PTHR12147:SF26">
    <property type="entry name" value="PEPTIDASE M28 DOMAIN-CONTAINING PROTEIN"/>
    <property type="match status" value="1"/>
</dbReference>
<gene>
    <name evidence="2" type="ORF">S12H4_41489</name>
</gene>
<protein>
    <recommendedName>
        <fullName evidence="1">Peptidase M28 domain-containing protein</fullName>
    </recommendedName>
</protein>
<evidence type="ECO:0000259" key="1">
    <source>
        <dbReference type="Pfam" id="PF04389"/>
    </source>
</evidence>
<dbReference type="Gene3D" id="3.40.630.10">
    <property type="entry name" value="Zn peptidases"/>
    <property type="match status" value="1"/>
</dbReference>
<accession>X1VHS0</accession>
<organism evidence="2">
    <name type="scientific">marine sediment metagenome</name>
    <dbReference type="NCBI Taxonomy" id="412755"/>
    <lineage>
        <taxon>unclassified sequences</taxon>
        <taxon>metagenomes</taxon>
        <taxon>ecological metagenomes</taxon>
    </lineage>
</organism>
<evidence type="ECO:0000313" key="2">
    <source>
        <dbReference type="EMBL" id="GAJ06960.1"/>
    </source>
</evidence>
<dbReference type="InterPro" id="IPR045175">
    <property type="entry name" value="M28_fam"/>
</dbReference>
<proteinExistence type="predicted"/>
<dbReference type="SUPFAM" id="SSF53187">
    <property type="entry name" value="Zn-dependent exopeptidases"/>
    <property type="match status" value="1"/>
</dbReference>
<name>X1VHS0_9ZZZZ</name>
<feature type="domain" description="Peptidase M28" evidence="1">
    <location>
        <begin position="197"/>
        <end position="261"/>
    </location>
</feature>
<dbReference type="InterPro" id="IPR007484">
    <property type="entry name" value="Peptidase_M28"/>
</dbReference>
<dbReference type="GO" id="GO:0006508">
    <property type="term" value="P:proteolysis"/>
    <property type="evidence" value="ECO:0007669"/>
    <property type="project" value="InterPro"/>
</dbReference>
<dbReference type="Pfam" id="PF04389">
    <property type="entry name" value="Peptidase_M28"/>
    <property type="match status" value="1"/>
</dbReference>
<dbReference type="PANTHER" id="PTHR12147">
    <property type="entry name" value="METALLOPEPTIDASE M28 FAMILY MEMBER"/>
    <property type="match status" value="1"/>
</dbReference>
<reference evidence="2" key="1">
    <citation type="journal article" date="2014" name="Front. Microbiol.">
        <title>High frequency of phylogenetically diverse reductive dehalogenase-homologous genes in deep subseafloor sedimentary metagenomes.</title>
        <authorList>
            <person name="Kawai M."/>
            <person name="Futagami T."/>
            <person name="Toyoda A."/>
            <person name="Takaki Y."/>
            <person name="Nishi S."/>
            <person name="Hori S."/>
            <person name="Arai W."/>
            <person name="Tsubouchi T."/>
            <person name="Morono Y."/>
            <person name="Uchiyama I."/>
            <person name="Ito T."/>
            <person name="Fujiyama A."/>
            <person name="Inagaki F."/>
            <person name="Takami H."/>
        </authorList>
    </citation>
    <scope>NUCLEOTIDE SEQUENCE</scope>
    <source>
        <strain evidence="2">Expedition CK06-06</strain>
    </source>
</reference>